<proteinExistence type="inferred from homology"/>
<keyword evidence="7" id="KW-1185">Reference proteome</keyword>
<dbReference type="EMBL" id="JAHWGI010001418">
    <property type="protein sequence ID" value="KAK3931145.1"/>
    <property type="molecule type" value="Genomic_DNA"/>
</dbReference>
<dbReference type="Proteomes" id="UP001219518">
    <property type="component" value="Unassembled WGS sequence"/>
</dbReference>
<dbReference type="GO" id="GO:0016811">
    <property type="term" value="F:hydrolase activity, acting on carbon-nitrogen (but not peptide) bonds, in linear amides"/>
    <property type="evidence" value="ECO:0007669"/>
    <property type="project" value="InterPro"/>
</dbReference>
<reference evidence="6" key="1">
    <citation type="submission" date="2021-07" db="EMBL/GenBank/DDBJ databases">
        <authorList>
            <person name="Catto M.A."/>
            <person name="Jacobson A."/>
            <person name="Kennedy G."/>
            <person name="Labadie P."/>
            <person name="Hunt B.G."/>
            <person name="Srinivasan R."/>
        </authorList>
    </citation>
    <scope>NUCLEOTIDE SEQUENCE</scope>
    <source>
        <strain evidence="6">PL_HMW_Pooled</strain>
        <tissue evidence="6">Head</tissue>
    </source>
</reference>
<dbReference type="InterPro" id="IPR040154">
    <property type="entry name" value="Biotinidase/VNN"/>
</dbReference>
<dbReference type="Pfam" id="PF19018">
    <property type="entry name" value="Vanin_C"/>
    <property type="match status" value="1"/>
</dbReference>
<dbReference type="AlphaFoldDB" id="A0AAE1LTG9"/>
<evidence type="ECO:0000256" key="2">
    <source>
        <dbReference type="ARBA" id="ARBA00022729"/>
    </source>
</evidence>
<keyword evidence="4" id="KW-0325">Glycoprotein</keyword>
<evidence type="ECO:0000256" key="4">
    <source>
        <dbReference type="ARBA" id="ARBA00023180"/>
    </source>
</evidence>
<dbReference type="PANTHER" id="PTHR10609">
    <property type="entry name" value="BIOTINIDASE-RELATED"/>
    <property type="match status" value="1"/>
</dbReference>
<gene>
    <name evidence="6" type="ORF">KUF71_025125</name>
</gene>
<protein>
    <submittedName>
        <fullName evidence="6">Vanin-like protein 1</fullName>
    </submittedName>
</protein>
<comment type="caution">
    <text evidence="6">The sequence shown here is derived from an EMBL/GenBank/DDBJ whole genome shotgun (WGS) entry which is preliminary data.</text>
</comment>
<keyword evidence="3" id="KW-0378">Hydrolase</keyword>
<dbReference type="InterPro" id="IPR043957">
    <property type="entry name" value="Vanin_C"/>
</dbReference>
<organism evidence="6 7">
    <name type="scientific">Frankliniella fusca</name>
    <dbReference type="NCBI Taxonomy" id="407009"/>
    <lineage>
        <taxon>Eukaryota</taxon>
        <taxon>Metazoa</taxon>
        <taxon>Ecdysozoa</taxon>
        <taxon>Arthropoda</taxon>
        <taxon>Hexapoda</taxon>
        <taxon>Insecta</taxon>
        <taxon>Pterygota</taxon>
        <taxon>Neoptera</taxon>
        <taxon>Paraneoptera</taxon>
        <taxon>Thysanoptera</taxon>
        <taxon>Terebrantia</taxon>
        <taxon>Thripoidea</taxon>
        <taxon>Thripidae</taxon>
        <taxon>Frankliniella</taxon>
    </lineage>
</organism>
<dbReference type="Gene3D" id="3.60.110.10">
    <property type="entry name" value="Carbon-nitrogen hydrolase"/>
    <property type="match status" value="1"/>
</dbReference>
<sequence length="634" mass="69214">MRPNQSCGRAVLIWPSTRPYPRAGALPSRSAVAYLKAVIRAMAPPLLHLGALPLATLAALLALSGAPAPARASTPADTHYVAAVVDFAAPASTGKPALENMMDNIASVGRLMEQAATQNADIIVFAEDGLSGFGNKDVPVVVPAPEDNSTPCEDSAADQVRSDQPLRELSCLAKKHNMYLVVNVVDKQPCAAAGDDKCPSRGYHRYNTDVVFDRSGTVVAKYHKYNLFGEASNDVPPTVEYVTFDTDFGVRFGMFICFDILFDAPSAQLVRQRNVTDIIFSAAWFSEVPFLTAVQAHSGWAHALDATVLASGMNNPARGSTGSGIYRGRQGILRYTMNWRNEHTLLVSRVPKHGHWEEDDVVPEPKPERIDPVRNYVLSDEDPYSDAMQLTMIQDHLGDYNSLLIARPSRDNDTLQSGAVCIDTFCCNYDVRAREVTLRETTTAASSTSTWTSTTQQTSAAASLHGNYRGWRGYAQPRDPPLFDRQEAQQNFDGFRYRVVAFNGVRSFSGVATGGAQVCAVVACLSEDILSCGWITPGLDAPGIKWTEFVHIRLSAVYESSGTLQLASTLVGPWYDPLPANVFTLRSAPSQDNDSTQRVGLFSRMPLVDLRTFAIYGRKFSWDGLPPTNYPPKS</sequence>
<evidence type="ECO:0000256" key="3">
    <source>
        <dbReference type="ARBA" id="ARBA00022801"/>
    </source>
</evidence>
<dbReference type="PANTHER" id="PTHR10609:SF14">
    <property type="entry name" value="BIOTINIDASE"/>
    <property type="match status" value="1"/>
</dbReference>
<name>A0AAE1LTG9_9NEOP</name>
<accession>A0AAE1LTG9</accession>
<evidence type="ECO:0000313" key="6">
    <source>
        <dbReference type="EMBL" id="KAK3931145.1"/>
    </source>
</evidence>
<dbReference type="SUPFAM" id="SSF56317">
    <property type="entry name" value="Carbon-nitrogen hydrolase"/>
    <property type="match status" value="1"/>
</dbReference>
<reference evidence="6" key="2">
    <citation type="journal article" date="2023" name="BMC Genomics">
        <title>Pest status, molecular evolution, and epigenetic factors derived from the genome assembly of Frankliniella fusca, a thysanopteran phytovirus vector.</title>
        <authorList>
            <person name="Catto M.A."/>
            <person name="Labadie P.E."/>
            <person name="Jacobson A.L."/>
            <person name="Kennedy G.G."/>
            <person name="Srinivasan R."/>
            <person name="Hunt B.G."/>
        </authorList>
    </citation>
    <scope>NUCLEOTIDE SEQUENCE</scope>
    <source>
        <strain evidence="6">PL_HMW_Pooled</strain>
    </source>
</reference>
<keyword evidence="2" id="KW-0732">Signal</keyword>
<evidence type="ECO:0000259" key="5">
    <source>
        <dbReference type="PROSITE" id="PS50263"/>
    </source>
</evidence>
<evidence type="ECO:0000256" key="1">
    <source>
        <dbReference type="ARBA" id="ARBA00008225"/>
    </source>
</evidence>
<dbReference type="InterPro" id="IPR003010">
    <property type="entry name" value="C-N_Hydrolase"/>
</dbReference>
<dbReference type="CDD" id="cd07567">
    <property type="entry name" value="biotinidase_like"/>
    <property type="match status" value="1"/>
</dbReference>
<feature type="domain" description="CN hydrolase" evidence="5">
    <location>
        <begin position="80"/>
        <end position="352"/>
    </location>
</feature>
<comment type="similarity">
    <text evidence="1">Belongs to the carbon-nitrogen hydrolase superfamily. BTD/VNN family.</text>
</comment>
<dbReference type="PROSITE" id="PS50263">
    <property type="entry name" value="CN_HYDROLASE"/>
    <property type="match status" value="1"/>
</dbReference>
<dbReference type="InterPro" id="IPR036526">
    <property type="entry name" value="C-N_Hydrolase_sf"/>
</dbReference>
<dbReference type="Pfam" id="PF00795">
    <property type="entry name" value="CN_hydrolase"/>
    <property type="match status" value="1"/>
</dbReference>
<dbReference type="InterPro" id="IPR012101">
    <property type="entry name" value="Biotinidase-like_euk"/>
</dbReference>
<evidence type="ECO:0000313" key="7">
    <source>
        <dbReference type="Proteomes" id="UP001219518"/>
    </source>
</evidence>